<dbReference type="RefSeq" id="WP_150063886.1">
    <property type="nucleotide sequence ID" value="NZ_JACHII010000026.1"/>
</dbReference>
<organism evidence="1 2">
    <name type="scientific">Roseospira marina</name>
    <dbReference type="NCBI Taxonomy" id="140057"/>
    <lineage>
        <taxon>Bacteria</taxon>
        <taxon>Pseudomonadati</taxon>
        <taxon>Pseudomonadota</taxon>
        <taxon>Alphaproteobacteria</taxon>
        <taxon>Rhodospirillales</taxon>
        <taxon>Rhodospirillaceae</taxon>
        <taxon>Roseospira</taxon>
    </lineage>
</organism>
<dbReference type="Proteomes" id="UP000324065">
    <property type="component" value="Unassembled WGS sequence"/>
</dbReference>
<name>A0A5M6I761_9PROT</name>
<dbReference type="OrthoDB" id="8457082at2"/>
<sequence length="94" mass="9872">MSGLADEIEAAEAHVAALKRCAAAAPCAEVGHDWVPLGGANAGCGPDCCCSIPVHECRRCGDCDYGDNDEAIEIIRACREDPDWDAVEPDDKPS</sequence>
<gene>
    <name evidence="1" type="ORF">F1188_18250</name>
</gene>
<comment type="caution">
    <text evidence="1">The sequence shown here is derived from an EMBL/GenBank/DDBJ whole genome shotgun (WGS) entry which is preliminary data.</text>
</comment>
<accession>A0A5M6I761</accession>
<keyword evidence="2" id="KW-1185">Reference proteome</keyword>
<evidence type="ECO:0000313" key="1">
    <source>
        <dbReference type="EMBL" id="KAA5603963.1"/>
    </source>
</evidence>
<protein>
    <submittedName>
        <fullName evidence="1">Uncharacterized protein</fullName>
    </submittedName>
</protein>
<proteinExistence type="predicted"/>
<dbReference type="EMBL" id="VWPJ01000026">
    <property type="protein sequence ID" value="KAA5603963.1"/>
    <property type="molecule type" value="Genomic_DNA"/>
</dbReference>
<evidence type="ECO:0000313" key="2">
    <source>
        <dbReference type="Proteomes" id="UP000324065"/>
    </source>
</evidence>
<reference evidence="1 2" key="1">
    <citation type="submission" date="2019-09" db="EMBL/GenBank/DDBJ databases">
        <title>Genome sequence of Roseospira marina, one of the more divergent members of the non-sulfur purple photosynthetic bacterial family, the Rhodospirillaceae.</title>
        <authorList>
            <person name="Meyer T."/>
            <person name="Kyndt J."/>
        </authorList>
    </citation>
    <scope>NUCLEOTIDE SEQUENCE [LARGE SCALE GENOMIC DNA]</scope>
    <source>
        <strain evidence="1 2">DSM 15113</strain>
    </source>
</reference>
<dbReference type="AlphaFoldDB" id="A0A5M6I761"/>